<dbReference type="EMBL" id="MDHH01000010">
    <property type="protein sequence ID" value="OUD99850.1"/>
    <property type="molecule type" value="Genomic_DNA"/>
</dbReference>
<protein>
    <submittedName>
        <fullName evidence="2">Uncharacterized protein</fullName>
    </submittedName>
</protein>
<dbReference type="AlphaFoldDB" id="A0A251XCH5"/>
<evidence type="ECO:0000256" key="1">
    <source>
        <dbReference type="SAM" id="MobiDB-lite"/>
    </source>
</evidence>
<reference evidence="2 3" key="1">
    <citation type="submission" date="2016-08" db="EMBL/GenBank/DDBJ databases">
        <title>Genome sequence of Clavibacter michiganensis subsp. michiganensis strain CASJ007.</title>
        <authorList>
            <person name="Thapa S.P."/>
            <person name="Coaker G."/>
        </authorList>
    </citation>
    <scope>NUCLEOTIDE SEQUENCE [LARGE SCALE GENOMIC DNA]</scope>
    <source>
        <strain evidence="2">CASJ007</strain>
    </source>
</reference>
<feature type="region of interest" description="Disordered" evidence="1">
    <location>
        <begin position="1"/>
        <end position="25"/>
    </location>
</feature>
<sequence>MRAPSCAAHVPPCEKPSRAHDVRPSSTRRFARIHAGTSTVRYVSEFPREESMHMGFASDAPSWSGMTTMGARPWWSAA</sequence>
<dbReference type="Proteomes" id="UP000195062">
    <property type="component" value="Unassembled WGS sequence"/>
</dbReference>
<evidence type="ECO:0000313" key="3">
    <source>
        <dbReference type="Proteomes" id="UP000195062"/>
    </source>
</evidence>
<keyword evidence="3" id="KW-1185">Reference proteome</keyword>
<name>A0A251XCH5_CLAMM</name>
<proteinExistence type="predicted"/>
<accession>A0A251XCH5</accession>
<gene>
    <name evidence="2" type="ORF">CMMCAS07_20460</name>
</gene>
<organism evidence="2 3">
    <name type="scientific">Clavibacter michiganensis subsp. michiganensis</name>
    <dbReference type="NCBI Taxonomy" id="33013"/>
    <lineage>
        <taxon>Bacteria</taxon>
        <taxon>Bacillati</taxon>
        <taxon>Actinomycetota</taxon>
        <taxon>Actinomycetes</taxon>
        <taxon>Micrococcales</taxon>
        <taxon>Microbacteriaceae</taxon>
        <taxon>Clavibacter</taxon>
    </lineage>
</organism>
<evidence type="ECO:0000313" key="2">
    <source>
        <dbReference type="EMBL" id="OUD99850.1"/>
    </source>
</evidence>
<comment type="caution">
    <text evidence="2">The sequence shown here is derived from an EMBL/GenBank/DDBJ whole genome shotgun (WGS) entry which is preliminary data.</text>
</comment>